<reference evidence="1 2" key="1">
    <citation type="journal article" date="2018" name="Front. Plant Sci.">
        <title>Red Clover (Trifolium pratense) and Zigzag Clover (T. medium) - A Picture of Genomic Similarities and Differences.</title>
        <authorList>
            <person name="Dluhosova J."/>
            <person name="Istvanek J."/>
            <person name="Nedelnik J."/>
            <person name="Repkova J."/>
        </authorList>
    </citation>
    <scope>NUCLEOTIDE SEQUENCE [LARGE SCALE GENOMIC DNA]</scope>
    <source>
        <strain evidence="2">cv. 10/8</strain>
        <tissue evidence="1">Leaf</tissue>
    </source>
</reference>
<accession>A0A392VM00</accession>
<dbReference type="GO" id="GO:0001731">
    <property type="term" value="P:formation of translation preinitiation complex"/>
    <property type="evidence" value="ECO:0007669"/>
    <property type="project" value="InterPro"/>
</dbReference>
<organism evidence="1 2">
    <name type="scientific">Trifolium medium</name>
    <dbReference type="NCBI Taxonomy" id="97028"/>
    <lineage>
        <taxon>Eukaryota</taxon>
        <taxon>Viridiplantae</taxon>
        <taxon>Streptophyta</taxon>
        <taxon>Embryophyta</taxon>
        <taxon>Tracheophyta</taxon>
        <taxon>Spermatophyta</taxon>
        <taxon>Magnoliopsida</taxon>
        <taxon>eudicotyledons</taxon>
        <taxon>Gunneridae</taxon>
        <taxon>Pentapetalae</taxon>
        <taxon>rosids</taxon>
        <taxon>fabids</taxon>
        <taxon>Fabales</taxon>
        <taxon>Fabaceae</taxon>
        <taxon>Papilionoideae</taxon>
        <taxon>50 kb inversion clade</taxon>
        <taxon>NPAAA clade</taxon>
        <taxon>Hologalegina</taxon>
        <taxon>IRL clade</taxon>
        <taxon>Trifolieae</taxon>
        <taxon>Trifolium</taxon>
    </lineage>
</organism>
<dbReference type="Gene3D" id="3.10.400.20">
    <property type="match status" value="1"/>
</dbReference>
<dbReference type="PANTHER" id="PTHR12217">
    <property type="entry name" value="EUKARYOTIC TRANSLATION INITIATION FACTOR 2D"/>
    <property type="match status" value="1"/>
</dbReference>
<dbReference type="AlphaFoldDB" id="A0A392VM00"/>
<evidence type="ECO:0000313" key="2">
    <source>
        <dbReference type="Proteomes" id="UP000265520"/>
    </source>
</evidence>
<comment type="caution">
    <text evidence="1">The sequence shown here is derived from an EMBL/GenBank/DDBJ whole genome shotgun (WGS) entry which is preliminary data.</text>
</comment>
<feature type="non-terminal residue" evidence="1">
    <location>
        <position position="36"/>
    </location>
</feature>
<dbReference type="InterPro" id="IPR039757">
    <property type="entry name" value="EIF2D"/>
</dbReference>
<keyword evidence="1" id="KW-0648">Protein biosynthesis</keyword>
<name>A0A392VM00_9FABA</name>
<sequence>MVPELLPAFILKGGEVSRYVIGGADLMFPGILVPPE</sequence>
<dbReference type="GO" id="GO:0003743">
    <property type="term" value="F:translation initiation factor activity"/>
    <property type="evidence" value="ECO:0007669"/>
    <property type="project" value="UniProtKB-KW"/>
</dbReference>
<dbReference type="EMBL" id="LXQA011218133">
    <property type="protein sequence ID" value="MCI89376.1"/>
    <property type="molecule type" value="Genomic_DNA"/>
</dbReference>
<protein>
    <submittedName>
        <fullName evidence="1">Eukaryotic translation initiation factor 2D-like</fullName>
    </submittedName>
</protein>
<keyword evidence="2" id="KW-1185">Reference proteome</keyword>
<evidence type="ECO:0000313" key="1">
    <source>
        <dbReference type="EMBL" id="MCI89376.1"/>
    </source>
</evidence>
<dbReference type="Proteomes" id="UP000265520">
    <property type="component" value="Unassembled WGS sequence"/>
</dbReference>
<keyword evidence="1" id="KW-0396">Initiation factor</keyword>
<proteinExistence type="predicted"/>
<dbReference type="PANTHER" id="PTHR12217:SF4">
    <property type="entry name" value="EUKARYOTIC TRANSLATION INITIATION FACTOR 2D"/>
    <property type="match status" value="1"/>
</dbReference>